<dbReference type="EMBL" id="JBEXZR010000047">
    <property type="protein sequence ID" value="MEU0712054.1"/>
    <property type="molecule type" value="Genomic_DNA"/>
</dbReference>
<dbReference type="Proteomes" id="UP001550378">
    <property type="component" value="Unassembled WGS sequence"/>
</dbReference>
<sequence length="61" mass="6599">MTKLRAPDTAAVVRLARRQPVEHEDLRRSLGAEAAAHHGADVLSSRGAIARDLDTPAEDRT</sequence>
<organism evidence="2 3">
    <name type="scientific">Streptomyces lavendulocolor</name>
    <dbReference type="NCBI Taxonomy" id="67316"/>
    <lineage>
        <taxon>Bacteria</taxon>
        <taxon>Bacillati</taxon>
        <taxon>Actinomycetota</taxon>
        <taxon>Actinomycetes</taxon>
        <taxon>Kitasatosporales</taxon>
        <taxon>Streptomycetaceae</taxon>
        <taxon>Streptomyces</taxon>
    </lineage>
</organism>
<reference evidence="2 3" key="1">
    <citation type="submission" date="2024-06" db="EMBL/GenBank/DDBJ databases">
        <title>The Natural Products Discovery Center: Release of the First 8490 Sequenced Strains for Exploring Actinobacteria Biosynthetic Diversity.</title>
        <authorList>
            <person name="Kalkreuter E."/>
            <person name="Kautsar S.A."/>
            <person name="Yang D."/>
            <person name="Bader C.D."/>
            <person name="Teijaro C.N."/>
            <person name="Fluegel L."/>
            <person name="Davis C.M."/>
            <person name="Simpson J.R."/>
            <person name="Lauterbach L."/>
            <person name="Steele A.D."/>
            <person name="Gui C."/>
            <person name="Meng S."/>
            <person name="Li G."/>
            <person name="Viehrig K."/>
            <person name="Ye F."/>
            <person name="Su P."/>
            <person name="Kiefer A.F."/>
            <person name="Nichols A."/>
            <person name="Cepeda A.J."/>
            <person name="Yan W."/>
            <person name="Fan B."/>
            <person name="Jiang Y."/>
            <person name="Adhikari A."/>
            <person name="Zheng C.-J."/>
            <person name="Schuster L."/>
            <person name="Cowan T.M."/>
            <person name="Smanski M.J."/>
            <person name="Chevrette M.G."/>
            <person name="De Carvalho L.P.S."/>
            <person name="Shen B."/>
        </authorList>
    </citation>
    <scope>NUCLEOTIDE SEQUENCE [LARGE SCALE GENOMIC DNA]</scope>
    <source>
        <strain evidence="2 3">NPDC006337</strain>
    </source>
</reference>
<comment type="caution">
    <text evidence="2">The sequence shown here is derived from an EMBL/GenBank/DDBJ whole genome shotgun (WGS) entry which is preliminary data.</text>
</comment>
<evidence type="ECO:0000256" key="1">
    <source>
        <dbReference type="SAM" id="MobiDB-lite"/>
    </source>
</evidence>
<feature type="region of interest" description="Disordered" evidence="1">
    <location>
        <begin position="32"/>
        <end position="61"/>
    </location>
</feature>
<accession>A0ABV2WFC9</accession>
<proteinExistence type="predicted"/>
<evidence type="ECO:0000313" key="3">
    <source>
        <dbReference type="Proteomes" id="UP001550378"/>
    </source>
</evidence>
<protein>
    <submittedName>
        <fullName evidence="2">Uncharacterized protein</fullName>
    </submittedName>
</protein>
<keyword evidence="3" id="KW-1185">Reference proteome</keyword>
<gene>
    <name evidence="2" type="ORF">ABZ508_32295</name>
</gene>
<dbReference type="RefSeq" id="WP_260824196.1">
    <property type="nucleotide sequence ID" value="NZ_JBEXZP010000454.1"/>
</dbReference>
<evidence type="ECO:0000313" key="2">
    <source>
        <dbReference type="EMBL" id="MEU0712054.1"/>
    </source>
</evidence>
<feature type="compositionally biased region" description="Basic and acidic residues" evidence="1">
    <location>
        <begin position="49"/>
        <end position="61"/>
    </location>
</feature>
<name>A0ABV2WFC9_9ACTN</name>